<protein>
    <submittedName>
        <fullName evidence="1">Putative 7kD DNA-binding domain</fullName>
    </submittedName>
</protein>
<evidence type="ECO:0000313" key="1">
    <source>
        <dbReference type="EMBL" id="KGG21271.1"/>
    </source>
</evidence>
<name>A0A0A2C4I5_PROMR</name>
<evidence type="ECO:0000313" key="2">
    <source>
        <dbReference type="Proteomes" id="UP000030392"/>
    </source>
</evidence>
<keyword evidence="1" id="KW-0238">DNA-binding</keyword>
<sequence>MRKSYRSEKMSLTAIECPDGVCHSHHGGHAVPRTAMQKNLQSHGKEWCERLAERIYEMSVDTYSQTVMPSLHSSGWQRKHLDWEFKLANKESEPDEALVEGIINATESFLRSSEVHRLFIQELVQGTFAEAKDDKLPSKAVRKVIENEIIVMIEGKKEELTNRIAKALEEEAKGDLELAKNAAIEGISDVEKLLINHTEAV</sequence>
<organism evidence="1 2">
    <name type="scientific">Prochlorococcus marinus str. PAC1</name>
    <dbReference type="NCBI Taxonomy" id="59924"/>
    <lineage>
        <taxon>Bacteria</taxon>
        <taxon>Bacillati</taxon>
        <taxon>Cyanobacteriota</taxon>
        <taxon>Cyanophyceae</taxon>
        <taxon>Synechococcales</taxon>
        <taxon>Prochlorococcaceae</taxon>
        <taxon>Prochlorococcus</taxon>
    </lineage>
</organism>
<proteinExistence type="predicted"/>
<reference evidence="2" key="1">
    <citation type="journal article" date="2014" name="Sci. Data">
        <title>Genomes of diverse isolates of the marine cyanobacterium Prochlorococcus.</title>
        <authorList>
            <person name="Biller S."/>
            <person name="Berube P."/>
            <person name="Thompson J."/>
            <person name="Kelly L."/>
            <person name="Roggensack S."/>
            <person name="Awad L."/>
            <person name="Roache-Johnson K."/>
            <person name="Ding H."/>
            <person name="Giovannoni S.J."/>
            <person name="Moore L.R."/>
            <person name="Chisholm S.W."/>
        </authorList>
    </citation>
    <scope>NUCLEOTIDE SEQUENCE [LARGE SCALE GENOMIC DNA]</scope>
    <source>
        <strain evidence="2">PAC1</strain>
    </source>
</reference>
<accession>A0A0A2C4I5</accession>
<dbReference type="GO" id="GO:0003677">
    <property type="term" value="F:DNA binding"/>
    <property type="evidence" value="ECO:0007669"/>
    <property type="project" value="UniProtKB-KW"/>
</dbReference>
<dbReference type="EMBL" id="JNAX01000007">
    <property type="protein sequence ID" value="KGG21271.1"/>
    <property type="molecule type" value="Genomic_DNA"/>
</dbReference>
<dbReference type="AlphaFoldDB" id="A0A0A2C4I5"/>
<gene>
    <name evidence="1" type="ORF">EV03_0605</name>
</gene>
<comment type="caution">
    <text evidence="1">The sequence shown here is derived from an EMBL/GenBank/DDBJ whole genome shotgun (WGS) entry which is preliminary data.</text>
</comment>
<dbReference type="Proteomes" id="UP000030392">
    <property type="component" value="Unassembled WGS sequence"/>
</dbReference>